<proteinExistence type="predicted"/>
<keyword evidence="1" id="KW-1133">Transmembrane helix</keyword>
<gene>
    <name evidence="2" type="ORF">DWW27_03625</name>
</gene>
<evidence type="ECO:0000256" key="1">
    <source>
        <dbReference type="SAM" id="Phobius"/>
    </source>
</evidence>
<accession>A0A412VTA3</accession>
<name>A0A412VTA3_PHOVU</name>
<evidence type="ECO:0000313" key="2">
    <source>
        <dbReference type="EMBL" id="RGV12895.1"/>
    </source>
</evidence>
<feature type="transmembrane region" description="Helical" evidence="1">
    <location>
        <begin position="49"/>
        <end position="66"/>
    </location>
</feature>
<keyword evidence="1" id="KW-0472">Membrane</keyword>
<keyword evidence="1" id="KW-0812">Transmembrane</keyword>
<reference evidence="2 3" key="1">
    <citation type="submission" date="2018-08" db="EMBL/GenBank/DDBJ databases">
        <title>A genome reference for cultivated species of the human gut microbiota.</title>
        <authorList>
            <person name="Zou Y."/>
            <person name="Xue W."/>
            <person name="Luo G."/>
        </authorList>
    </citation>
    <scope>NUCLEOTIDE SEQUENCE [LARGE SCALE GENOMIC DNA]</scope>
    <source>
        <strain evidence="2 3">AF14-8</strain>
    </source>
</reference>
<dbReference type="AlphaFoldDB" id="A0A412VTA3"/>
<comment type="caution">
    <text evidence="2">The sequence shown here is derived from an EMBL/GenBank/DDBJ whole genome shotgun (WGS) entry which is preliminary data.</text>
</comment>
<dbReference type="EMBL" id="QRYT01000006">
    <property type="protein sequence ID" value="RGV12895.1"/>
    <property type="molecule type" value="Genomic_DNA"/>
</dbReference>
<dbReference type="Proteomes" id="UP000285379">
    <property type="component" value="Unassembled WGS sequence"/>
</dbReference>
<organism evidence="2 3">
    <name type="scientific">Phocaeicola vulgatus</name>
    <name type="common">Bacteroides vulgatus</name>
    <dbReference type="NCBI Taxonomy" id="821"/>
    <lineage>
        <taxon>Bacteria</taxon>
        <taxon>Pseudomonadati</taxon>
        <taxon>Bacteroidota</taxon>
        <taxon>Bacteroidia</taxon>
        <taxon>Bacteroidales</taxon>
        <taxon>Bacteroidaceae</taxon>
        <taxon>Phocaeicola</taxon>
    </lineage>
</organism>
<protein>
    <submittedName>
        <fullName evidence="2">Uncharacterized protein</fullName>
    </submittedName>
</protein>
<sequence>MRQIIEIVKAIKGKKYIIASWCIIIINGLLPEWIWAYCARLIHCDITDYFQHVVFGIVLILCIIYLHKNIQNVRKK</sequence>
<feature type="transmembrane region" description="Helical" evidence="1">
    <location>
        <begin position="16"/>
        <end position="37"/>
    </location>
</feature>
<evidence type="ECO:0000313" key="3">
    <source>
        <dbReference type="Proteomes" id="UP000285379"/>
    </source>
</evidence>